<reference evidence="1 2" key="1">
    <citation type="submission" date="2016-01" db="EMBL/GenBank/DDBJ databases">
        <title>Highly variable Streptococcus oralis are common among viridans streptococci isolated from primates.</title>
        <authorList>
            <person name="Denapaite D."/>
            <person name="Rieger M."/>
            <person name="Koendgen S."/>
            <person name="Brueckner R."/>
            <person name="Ochigava I."/>
            <person name="Kappeler P."/>
            <person name="Maetz-Rensing K."/>
            <person name="Leendertz F."/>
            <person name="Hakenbeck R."/>
        </authorList>
    </citation>
    <scope>NUCLEOTIDE SEQUENCE [LARGE SCALE GENOMIC DNA]</scope>
    <source>
        <strain evidence="1 2">DD05</strain>
    </source>
</reference>
<evidence type="ECO:0000313" key="1">
    <source>
        <dbReference type="EMBL" id="KXT60996.1"/>
    </source>
</evidence>
<dbReference type="AlphaFoldDB" id="A0A139MB08"/>
<name>A0A139MB08_STROR</name>
<dbReference type="EMBL" id="LQOG01000017">
    <property type="protein sequence ID" value="KXT60996.1"/>
    <property type="molecule type" value="Genomic_DNA"/>
</dbReference>
<evidence type="ECO:0000313" key="2">
    <source>
        <dbReference type="Proteomes" id="UP000070541"/>
    </source>
</evidence>
<sequence>MNFDESLQQYTYEHEGVTFVWDEEPDCDFIDKVELLSKNYQENLNRIINFMLADLKEMYGAVSEEDVKNKLGKPIIDYNQGTVSYCEQTFDDWHLFEFEFLDDQFETLKCFSVNG</sequence>
<proteinExistence type="predicted"/>
<gene>
    <name evidence="1" type="ORF">SORDD05_00526</name>
</gene>
<accession>A0A139MB08</accession>
<dbReference type="RefSeq" id="WP_061416979.1">
    <property type="nucleotide sequence ID" value="NZ_KQ969037.1"/>
</dbReference>
<comment type="caution">
    <text evidence="1">The sequence shown here is derived from an EMBL/GenBank/DDBJ whole genome shotgun (WGS) entry which is preliminary data.</text>
</comment>
<protein>
    <submittedName>
        <fullName evidence="1">Uncharacterized protein</fullName>
    </submittedName>
</protein>
<dbReference type="PATRIC" id="fig|1303.76.peg.549"/>
<organism evidence="1 2">
    <name type="scientific">Streptococcus oralis</name>
    <dbReference type="NCBI Taxonomy" id="1303"/>
    <lineage>
        <taxon>Bacteria</taxon>
        <taxon>Bacillati</taxon>
        <taxon>Bacillota</taxon>
        <taxon>Bacilli</taxon>
        <taxon>Lactobacillales</taxon>
        <taxon>Streptococcaceae</taxon>
        <taxon>Streptococcus</taxon>
    </lineage>
</organism>
<dbReference type="Proteomes" id="UP000070541">
    <property type="component" value="Unassembled WGS sequence"/>
</dbReference>